<dbReference type="AlphaFoldDB" id="A0A0C3C266"/>
<sequence length="424" mass="47649">MPKDLPGFYWDEERNRYFPLSSRTKQAPPPAETIRSHHAKGARGFFDALSENAQKHRPRRSIPWRANEMRFSTESYTQRMRNSHGVLCANYASTSRATRVRIPTMGSIHAFCSTQVDGHAWRFIGDDCGWLYSHRDSGPERSLMDHSWSPDLNLQHTSQISSISVSGAYCVSTCLGPGKISVQNLASPERLFVLNLVGVFDIRSSSLRDKELVLGARKAAVYIPDVESSSTPQYLRTNSDVFSVIQQEHLVYTGTRNGSIERFDMRMPTHRSQKLLDDRFKGAPRSSALHLSVVRDRELLISHLNGDLMTFDLRYPSSASPLRVFDGHVNTYTQNLGIAVDHERDLLFAAGQDCRLRGWSLRTGLPLSPPTAPDPPDPLHFNPFLASFSYPITSLQVTEETGEAGVSLWATADHDLDQIHLGQR</sequence>
<reference evidence="4" key="2">
    <citation type="submission" date="2015-01" db="EMBL/GenBank/DDBJ databases">
        <title>Evolutionary Origins and Diversification of the Mycorrhizal Mutualists.</title>
        <authorList>
            <consortium name="DOE Joint Genome Institute"/>
            <consortium name="Mycorrhizal Genomics Consortium"/>
            <person name="Kohler A."/>
            <person name="Kuo A."/>
            <person name="Nagy L.G."/>
            <person name="Floudas D."/>
            <person name="Copeland A."/>
            <person name="Barry K.W."/>
            <person name="Cichocki N."/>
            <person name="Veneault-Fourrey C."/>
            <person name="LaButti K."/>
            <person name="Lindquist E.A."/>
            <person name="Lipzen A."/>
            <person name="Lundell T."/>
            <person name="Morin E."/>
            <person name="Murat C."/>
            <person name="Riley R."/>
            <person name="Ohm R."/>
            <person name="Sun H."/>
            <person name="Tunlid A."/>
            <person name="Henrissat B."/>
            <person name="Grigoriev I.V."/>
            <person name="Hibbett D.S."/>
            <person name="Martin F."/>
        </authorList>
    </citation>
    <scope>NUCLEOTIDE SEQUENCE [LARGE SCALE GENOMIC DNA]</scope>
    <source>
        <strain evidence="4">h7</strain>
    </source>
</reference>
<gene>
    <name evidence="3" type="ORF">M413DRAFT_18215</name>
</gene>
<evidence type="ECO:0000313" key="3">
    <source>
        <dbReference type="EMBL" id="KIM43040.1"/>
    </source>
</evidence>
<dbReference type="STRING" id="686832.A0A0C3C266"/>
<name>A0A0C3C266_HEBCY</name>
<dbReference type="Pfam" id="PF23761">
    <property type="entry name" value="Beta-prop_DCAF4"/>
    <property type="match status" value="1"/>
</dbReference>
<dbReference type="PANTHER" id="PTHR44472:SF1">
    <property type="entry name" value="DDB1 AND CUL4 ASSOCIATED FACTOR 4"/>
    <property type="match status" value="1"/>
</dbReference>
<keyword evidence="1" id="KW-0853">WD repeat</keyword>
<dbReference type="InterPro" id="IPR052254">
    <property type="entry name" value="CUL4-DDB1_E3_ligase_receptor"/>
</dbReference>
<evidence type="ECO:0000256" key="1">
    <source>
        <dbReference type="ARBA" id="ARBA00022574"/>
    </source>
</evidence>
<proteinExistence type="predicted"/>
<dbReference type="SUPFAM" id="SSF50978">
    <property type="entry name" value="WD40 repeat-like"/>
    <property type="match status" value="1"/>
</dbReference>
<dbReference type="HOGENOM" id="CLU_049928_0_0_1"/>
<keyword evidence="2" id="KW-0677">Repeat</keyword>
<evidence type="ECO:0008006" key="5">
    <source>
        <dbReference type="Google" id="ProtNLM"/>
    </source>
</evidence>
<protein>
    <recommendedName>
        <fullName evidence="5">WD40 repeat-like protein</fullName>
    </recommendedName>
</protein>
<dbReference type="EMBL" id="KN831776">
    <property type="protein sequence ID" value="KIM43040.1"/>
    <property type="molecule type" value="Genomic_DNA"/>
</dbReference>
<organism evidence="3 4">
    <name type="scientific">Hebeloma cylindrosporum</name>
    <dbReference type="NCBI Taxonomy" id="76867"/>
    <lineage>
        <taxon>Eukaryota</taxon>
        <taxon>Fungi</taxon>
        <taxon>Dikarya</taxon>
        <taxon>Basidiomycota</taxon>
        <taxon>Agaricomycotina</taxon>
        <taxon>Agaricomycetes</taxon>
        <taxon>Agaricomycetidae</taxon>
        <taxon>Agaricales</taxon>
        <taxon>Agaricineae</taxon>
        <taxon>Hymenogastraceae</taxon>
        <taxon>Hebeloma</taxon>
    </lineage>
</organism>
<dbReference type="Gene3D" id="2.130.10.10">
    <property type="entry name" value="YVTN repeat-like/Quinoprotein amine dehydrogenase"/>
    <property type="match status" value="1"/>
</dbReference>
<evidence type="ECO:0000313" key="4">
    <source>
        <dbReference type="Proteomes" id="UP000053424"/>
    </source>
</evidence>
<dbReference type="Proteomes" id="UP000053424">
    <property type="component" value="Unassembled WGS sequence"/>
</dbReference>
<evidence type="ECO:0000256" key="2">
    <source>
        <dbReference type="ARBA" id="ARBA00022737"/>
    </source>
</evidence>
<dbReference type="PANTHER" id="PTHR44472">
    <property type="entry name" value="DDB1- AND CUL4-ASSOCIATED FACTOR 4-RELATED"/>
    <property type="match status" value="1"/>
</dbReference>
<dbReference type="InterPro" id="IPR036322">
    <property type="entry name" value="WD40_repeat_dom_sf"/>
</dbReference>
<dbReference type="InterPro" id="IPR015943">
    <property type="entry name" value="WD40/YVTN_repeat-like_dom_sf"/>
</dbReference>
<keyword evidence="4" id="KW-1185">Reference proteome</keyword>
<dbReference type="OrthoDB" id="128867at2759"/>
<accession>A0A0C3C266</accession>
<reference evidence="3 4" key="1">
    <citation type="submission" date="2014-04" db="EMBL/GenBank/DDBJ databases">
        <authorList>
            <consortium name="DOE Joint Genome Institute"/>
            <person name="Kuo A."/>
            <person name="Gay G."/>
            <person name="Dore J."/>
            <person name="Kohler A."/>
            <person name="Nagy L.G."/>
            <person name="Floudas D."/>
            <person name="Copeland A."/>
            <person name="Barry K.W."/>
            <person name="Cichocki N."/>
            <person name="Veneault-Fourrey C."/>
            <person name="LaButti K."/>
            <person name="Lindquist E.A."/>
            <person name="Lipzen A."/>
            <person name="Lundell T."/>
            <person name="Morin E."/>
            <person name="Murat C."/>
            <person name="Sun H."/>
            <person name="Tunlid A."/>
            <person name="Henrissat B."/>
            <person name="Grigoriev I.V."/>
            <person name="Hibbett D.S."/>
            <person name="Martin F."/>
            <person name="Nordberg H.P."/>
            <person name="Cantor M.N."/>
            <person name="Hua S.X."/>
        </authorList>
    </citation>
    <scope>NUCLEOTIDE SEQUENCE [LARGE SCALE GENOMIC DNA]</scope>
    <source>
        <strain evidence="4">h7</strain>
    </source>
</reference>